<dbReference type="Gene3D" id="3.40.50.1820">
    <property type="entry name" value="alpha/beta hydrolase"/>
    <property type="match status" value="1"/>
</dbReference>
<dbReference type="Gene3D" id="3.40.50.12780">
    <property type="entry name" value="N-terminal domain of ligase-like"/>
    <property type="match status" value="1"/>
</dbReference>
<evidence type="ECO:0000313" key="6">
    <source>
        <dbReference type="EMBL" id="MBA1156526.1"/>
    </source>
</evidence>
<dbReference type="Pfam" id="PF00975">
    <property type="entry name" value="Thioesterase"/>
    <property type="match status" value="1"/>
</dbReference>
<dbReference type="SUPFAM" id="SSF56801">
    <property type="entry name" value="Acetyl-CoA synthetase-like"/>
    <property type="match status" value="1"/>
</dbReference>
<dbReference type="GO" id="GO:0006631">
    <property type="term" value="P:fatty acid metabolic process"/>
    <property type="evidence" value="ECO:0007669"/>
    <property type="project" value="TreeGrafter"/>
</dbReference>
<dbReference type="InterPro" id="IPR045851">
    <property type="entry name" value="AMP-bd_C_sf"/>
</dbReference>
<keyword evidence="4" id="KW-0436">Ligase</keyword>
<dbReference type="Pfam" id="PF00550">
    <property type="entry name" value="PP-binding"/>
    <property type="match status" value="1"/>
</dbReference>
<dbReference type="InterPro" id="IPR036736">
    <property type="entry name" value="ACP-like_sf"/>
</dbReference>
<accession>A0A838BPY9</accession>
<dbReference type="InterPro" id="IPR000873">
    <property type="entry name" value="AMP-dep_synth/lig_dom"/>
</dbReference>
<evidence type="ECO:0000256" key="1">
    <source>
        <dbReference type="ARBA" id="ARBA00006432"/>
    </source>
</evidence>
<comment type="similarity">
    <text evidence="1">Belongs to the ATP-dependent AMP-binding enzyme family.</text>
</comment>
<dbReference type="Pfam" id="PF00501">
    <property type="entry name" value="AMP-binding"/>
    <property type="match status" value="1"/>
</dbReference>
<dbReference type="InterPro" id="IPR001031">
    <property type="entry name" value="Thioesterase"/>
</dbReference>
<name>A0A838BPY9_9HYPH</name>
<dbReference type="Pfam" id="PF13193">
    <property type="entry name" value="AMP-binding_C"/>
    <property type="match status" value="1"/>
</dbReference>
<dbReference type="InterPro" id="IPR009081">
    <property type="entry name" value="PP-bd_ACP"/>
</dbReference>
<protein>
    <submittedName>
        <fullName evidence="6">AMP-binding protein</fullName>
    </submittedName>
</protein>
<dbReference type="AlphaFoldDB" id="A0A838BPY9"/>
<dbReference type="SUPFAM" id="SSF47336">
    <property type="entry name" value="ACP-like"/>
    <property type="match status" value="1"/>
</dbReference>
<dbReference type="PANTHER" id="PTHR43201">
    <property type="entry name" value="ACYL-COA SYNTHETASE"/>
    <property type="match status" value="1"/>
</dbReference>
<feature type="domain" description="Carrier" evidence="5">
    <location>
        <begin position="583"/>
        <end position="658"/>
    </location>
</feature>
<dbReference type="InterPro" id="IPR042099">
    <property type="entry name" value="ANL_N_sf"/>
</dbReference>
<evidence type="ECO:0000256" key="2">
    <source>
        <dbReference type="ARBA" id="ARBA00022450"/>
    </source>
</evidence>
<dbReference type="EMBL" id="JACDXJ010000001">
    <property type="protein sequence ID" value="MBA1156526.1"/>
    <property type="molecule type" value="Genomic_DNA"/>
</dbReference>
<keyword evidence="2" id="KW-0596">Phosphopantetheine</keyword>
<dbReference type="InterPro" id="IPR020806">
    <property type="entry name" value="PKS_PP-bd"/>
</dbReference>
<proteinExistence type="inferred from homology"/>
<reference evidence="6 7" key="1">
    <citation type="submission" date="2020-07" db="EMBL/GenBank/DDBJ databases">
        <title>Draft genome and description of Microvirga mediterraneensis Marseille-Q2068 sp. nov.</title>
        <authorList>
            <person name="Boxberger M."/>
        </authorList>
    </citation>
    <scope>NUCLEOTIDE SEQUENCE [LARGE SCALE GENOMIC DNA]</scope>
    <source>
        <strain evidence="6 7">Marseille-Q2068</strain>
    </source>
</reference>
<dbReference type="InterPro" id="IPR025110">
    <property type="entry name" value="AMP-bd_C"/>
</dbReference>
<dbReference type="GO" id="GO:0031177">
    <property type="term" value="F:phosphopantetheine binding"/>
    <property type="evidence" value="ECO:0007669"/>
    <property type="project" value="InterPro"/>
</dbReference>
<dbReference type="SMART" id="SM00823">
    <property type="entry name" value="PKS_PP"/>
    <property type="match status" value="1"/>
</dbReference>
<evidence type="ECO:0000313" key="7">
    <source>
        <dbReference type="Proteomes" id="UP000572984"/>
    </source>
</evidence>
<keyword evidence="3" id="KW-0597">Phosphoprotein</keyword>
<dbReference type="Proteomes" id="UP000572984">
    <property type="component" value="Unassembled WGS sequence"/>
</dbReference>
<dbReference type="SUPFAM" id="SSF53474">
    <property type="entry name" value="alpha/beta-Hydrolases"/>
    <property type="match status" value="1"/>
</dbReference>
<keyword evidence="7" id="KW-1185">Reference proteome</keyword>
<evidence type="ECO:0000256" key="3">
    <source>
        <dbReference type="ARBA" id="ARBA00022553"/>
    </source>
</evidence>
<comment type="caution">
    <text evidence="6">The sequence shown here is derived from an EMBL/GenBank/DDBJ whole genome shotgun (WGS) entry which is preliminary data.</text>
</comment>
<dbReference type="InterPro" id="IPR029058">
    <property type="entry name" value="AB_hydrolase_fold"/>
</dbReference>
<evidence type="ECO:0000259" key="5">
    <source>
        <dbReference type="PROSITE" id="PS50075"/>
    </source>
</evidence>
<dbReference type="GO" id="GO:0031956">
    <property type="term" value="F:medium-chain fatty acid-CoA ligase activity"/>
    <property type="evidence" value="ECO:0007669"/>
    <property type="project" value="TreeGrafter"/>
</dbReference>
<dbReference type="PROSITE" id="PS50075">
    <property type="entry name" value="CARRIER"/>
    <property type="match status" value="1"/>
</dbReference>
<sequence length="935" mass="100765">MLLLIPPGIHGHFGGTGWTRSLRQDVFQTFANTIKCHSNTVGAPVTTISQNLQALGKSPASAAPGDVTPLETHLTIGHAIRTVAALHPEQPAIISSRFPPLGYGDLHLQLDEFRSQLRRGGFTCGDRIGVLMPNGPEAVLAILGVACSATAVPFDPRQTPEELNGKLEALHLDALLVLRDGFPEASSIAAQRNLTIIEAAPVEDGRLGLTLVLPTSTSPAPEGDPTPDTPAFILQTSGTTAQPKLIPFTHANMLAAAARLKIWFGLTCRDRCLSVSPPFYSHGLKVTVFTPLLSGGSIAIPADPTAVDLPEWFDGLRPTWYSAGPALHRAVLDQAKGTDNIQSMHTLRFVVSGGAPLPGGVREALQNALGIPVLEHYGLSEAAQIAANLPPPGLNRPGTCGRPWPGTVMIAGEDGNKLPPGEQGEVWVRGPTLTSGYLGAPGINRDAFVDGWFRTGDLGSLDKDGFLLLHGRLAEVINRGGEKIAPAEIDAALLSHPAVAEAASFAVPHPRLGEDVAAAVVLRPEASATPSDLRRFLQDKLTSFKIPRRIEIRDQLPKGVTGKIQRRRLAEAASADGKTSVSSHPRNLEADLLQLWRRLLGSETLTIDDDFFESGGDSLLATGMLIEAERLVGRRIPETIMFEAATIRQIVATLTAEPEQTAVSRARSHRADDPRPLFFFHGDFNNGALQIRKMVRLLGSGQPIIPINPHGLHGEAIPASFEEMAAACLPQILERQANGPFLLGGKCNGAMVAFETARLLVAAGHKVDMVAMVDPPTVCARPVMRTILRIMRLKASPLRVGWAYDQMARLERFFSLTPMQALAKMRRLAPMKILERAYVRLFREDFTLGPSTTWEAYSIAMSRYLPAPLDVPVVFYAATHHGRSWSRMSPNVEVVEVPGGHDHCLTIGAKVIVSDLQQRIARLSTYLGKGSERSP</sequence>
<dbReference type="PANTHER" id="PTHR43201:SF5">
    <property type="entry name" value="MEDIUM-CHAIN ACYL-COA LIGASE ACSF2, MITOCHONDRIAL"/>
    <property type="match status" value="1"/>
</dbReference>
<organism evidence="6 7">
    <name type="scientific">Microvirga mediterraneensis</name>
    <dbReference type="NCBI Taxonomy" id="2754695"/>
    <lineage>
        <taxon>Bacteria</taxon>
        <taxon>Pseudomonadati</taxon>
        <taxon>Pseudomonadota</taxon>
        <taxon>Alphaproteobacteria</taxon>
        <taxon>Hyphomicrobiales</taxon>
        <taxon>Methylobacteriaceae</taxon>
        <taxon>Microvirga</taxon>
    </lineage>
</organism>
<dbReference type="Gene3D" id="3.30.300.30">
    <property type="match status" value="1"/>
</dbReference>
<evidence type="ECO:0000256" key="4">
    <source>
        <dbReference type="ARBA" id="ARBA00022598"/>
    </source>
</evidence>
<dbReference type="Gene3D" id="1.10.1200.10">
    <property type="entry name" value="ACP-like"/>
    <property type="match status" value="1"/>
</dbReference>
<gene>
    <name evidence="6" type="ORF">H0S73_10345</name>
</gene>